<name>A0A822YJ09_NELNU</name>
<accession>A0A822YJ09</accession>
<protein>
    <submittedName>
        <fullName evidence="1">Uncharacterized protein</fullName>
    </submittedName>
</protein>
<evidence type="ECO:0000313" key="2">
    <source>
        <dbReference type="Proteomes" id="UP000607653"/>
    </source>
</evidence>
<dbReference type="Proteomes" id="UP000607653">
    <property type="component" value="Unassembled WGS sequence"/>
</dbReference>
<dbReference type="AlphaFoldDB" id="A0A822YJ09"/>
<sequence>MQMQETQKKTMEREREKLGERGRVVTFEFTSEPHNGALHNVPQRISAVYWEHYRLHNVPQRISAVYWEHYRWMLPIQGGIALWDVVGRKSELATFIHKMSSFSLSHYPFSGPHRGKVATSLRVRIRRIPHVVGAPHVRPHAN</sequence>
<organism evidence="1 2">
    <name type="scientific">Nelumbo nucifera</name>
    <name type="common">Sacred lotus</name>
    <dbReference type="NCBI Taxonomy" id="4432"/>
    <lineage>
        <taxon>Eukaryota</taxon>
        <taxon>Viridiplantae</taxon>
        <taxon>Streptophyta</taxon>
        <taxon>Embryophyta</taxon>
        <taxon>Tracheophyta</taxon>
        <taxon>Spermatophyta</taxon>
        <taxon>Magnoliopsida</taxon>
        <taxon>Proteales</taxon>
        <taxon>Nelumbonaceae</taxon>
        <taxon>Nelumbo</taxon>
    </lineage>
</organism>
<evidence type="ECO:0000313" key="1">
    <source>
        <dbReference type="EMBL" id="DAD32103.1"/>
    </source>
</evidence>
<dbReference type="EMBL" id="DUZY01000003">
    <property type="protein sequence ID" value="DAD32103.1"/>
    <property type="molecule type" value="Genomic_DNA"/>
</dbReference>
<keyword evidence="2" id="KW-1185">Reference proteome</keyword>
<comment type="caution">
    <text evidence="1">The sequence shown here is derived from an EMBL/GenBank/DDBJ whole genome shotgun (WGS) entry which is preliminary data.</text>
</comment>
<gene>
    <name evidence="1" type="ORF">HUJ06_010954</name>
</gene>
<proteinExistence type="predicted"/>
<reference evidence="1 2" key="1">
    <citation type="journal article" date="2020" name="Mol. Biol. Evol.">
        <title>Distinct Expression and Methylation Patterns for Genes with Different Fates following a Single Whole-Genome Duplication in Flowering Plants.</title>
        <authorList>
            <person name="Shi T."/>
            <person name="Rahmani R.S."/>
            <person name="Gugger P.F."/>
            <person name="Wang M."/>
            <person name="Li H."/>
            <person name="Zhang Y."/>
            <person name="Li Z."/>
            <person name="Wang Q."/>
            <person name="Van de Peer Y."/>
            <person name="Marchal K."/>
            <person name="Chen J."/>
        </authorList>
    </citation>
    <scope>NUCLEOTIDE SEQUENCE [LARGE SCALE GENOMIC DNA]</scope>
    <source>
        <tissue evidence="1">Leaf</tissue>
    </source>
</reference>